<accession>A0A419DG78</accession>
<organism evidence="1 2">
    <name type="scientific">candidate division WS5 bacterium</name>
    <dbReference type="NCBI Taxonomy" id="2093353"/>
    <lineage>
        <taxon>Bacteria</taxon>
        <taxon>candidate division WS5</taxon>
    </lineage>
</organism>
<dbReference type="Proteomes" id="UP000285655">
    <property type="component" value="Unassembled WGS sequence"/>
</dbReference>
<gene>
    <name evidence="1" type="ORF">C4544_01130</name>
</gene>
<reference evidence="1 2" key="1">
    <citation type="journal article" date="2017" name="ISME J.">
        <title>Energy and carbon metabolisms in a deep terrestrial subsurface fluid microbial community.</title>
        <authorList>
            <person name="Momper L."/>
            <person name="Jungbluth S.P."/>
            <person name="Lee M.D."/>
            <person name="Amend J.P."/>
        </authorList>
    </citation>
    <scope>NUCLEOTIDE SEQUENCE [LARGE SCALE GENOMIC DNA]</scope>
    <source>
        <strain evidence="1">SURF_29</strain>
    </source>
</reference>
<sequence length="88" mass="9970">MATNNTEISPEDLVVNQVGLDGKFLPEFTDYTKRLLQIVCDESLTFSQRRIKIRGLAPGYINGLSPKDQEEMMDGLGKIHDKVMELKE</sequence>
<proteinExistence type="predicted"/>
<dbReference type="EMBL" id="QZJW01000005">
    <property type="protein sequence ID" value="RJO62085.1"/>
    <property type="molecule type" value="Genomic_DNA"/>
</dbReference>
<name>A0A419DG78_9BACT</name>
<evidence type="ECO:0000313" key="1">
    <source>
        <dbReference type="EMBL" id="RJO62085.1"/>
    </source>
</evidence>
<evidence type="ECO:0000313" key="2">
    <source>
        <dbReference type="Proteomes" id="UP000285655"/>
    </source>
</evidence>
<comment type="caution">
    <text evidence="1">The sequence shown here is derived from an EMBL/GenBank/DDBJ whole genome shotgun (WGS) entry which is preliminary data.</text>
</comment>
<dbReference type="AlphaFoldDB" id="A0A419DG78"/>
<protein>
    <submittedName>
        <fullName evidence="1">Uncharacterized protein</fullName>
    </submittedName>
</protein>